<dbReference type="PANTHER" id="PTHR11049:SF24">
    <property type="entry name" value="CYTOSOLIC ACYL COENZYME A THIOESTER HYDROLASE"/>
    <property type="match status" value="1"/>
</dbReference>
<feature type="region of interest" description="Disordered" evidence="4">
    <location>
        <begin position="125"/>
        <end position="147"/>
    </location>
</feature>
<protein>
    <recommendedName>
        <fullName evidence="5">HotDog ACOT-type domain-containing protein</fullName>
    </recommendedName>
</protein>
<evidence type="ECO:0000256" key="2">
    <source>
        <dbReference type="ARBA" id="ARBA00022801"/>
    </source>
</evidence>
<dbReference type="InterPro" id="IPR029069">
    <property type="entry name" value="HotDog_dom_sf"/>
</dbReference>
<evidence type="ECO:0000256" key="4">
    <source>
        <dbReference type="SAM" id="MobiDB-lite"/>
    </source>
</evidence>
<dbReference type="InterPro" id="IPR033120">
    <property type="entry name" value="HOTDOG_ACOT"/>
</dbReference>
<dbReference type="GO" id="GO:0052816">
    <property type="term" value="F:long-chain fatty acyl-CoA hydrolase activity"/>
    <property type="evidence" value="ECO:0007669"/>
    <property type="project" value="TreeGrafter"/>
</dbReference>
<dbReference type="InterPro" id="IPR006683">
    <property type="entry name" value="Thioestr_dom"/>
</dbReference>
<dbReference type="Gene3D" id="3.10.129.10">
    <property type="entry name" value="Hotdog Thioesterase"/>
    <property type="match status" value="1"/>
</dbReference>
<dbReference type="PANTHER" id="PTHR11049">
    <property type="entry name" value="ACYL COENZYME A THIOESTER HYDROLASE"/>
    <property type="match status" value="1"/>
</dbReference>
<accession>A0A246JDW9</accession>
<dbReference type="OrthoDB" id="8894489at2"/>
<dbReference type="Proteomes" id="UP000197468">
    <property type="component" value="Unassembled WGS sequence"/>
</dbReference>
<evidence type="ECO:0000313" key="6">
    <source>
        <dbReference type="EMBL" id="OWQ90788.1"/>
    </source>
</evidence>
<dbReference type="Pfam" id="PF03061">
    <property type="entry name" value="4HBT"/>
    <property type="match status" value="1"/>
</dbReference>
<reference evidence="6 7" key="1">
    <citation type="journal article" date="2008" name="Int. J. Syst. Evol. Microbiol.">
        <title>Description of Roseateles aquatilis sp. nov. and Roseateles terrae sp. nov., in the class Betaproteobacteria, and emended description of the genus Roseateles.</title>
        <authorList>
            <person name="Gomila M."/>
            <person name="Bowien B."/>
            <person name="Falsen E."/>
            <person name="Moore E.R."/>
            <person name="Lalucat J."/>
        </authorList>
    </citation>
    <scope>NUCLEOTIDE SEQUENCE [LARGE SCALE GENOMIC DNA]</scope>
    <source>
        <strain evidence="6 7">CCUG 48205</strain>
    </source>
</reference>
<feature type="domain" description="HotDog ACOT-type" evidence="5">
    <location>
        <begin position="11"/>
        <end position="123"/>
    </location>
</feature>
<sequence length="147" mass="15758">MDWIKALAATPANELTRSELVLPHQSNHYGTLFGPEALSLLGRTAYLAGARFSRQPVVMAAVRGVEFLAPVGIGALLHLHARVVRLGRSSMTVDVRAALDAAPGLKPQEVLRASFEMVAVDADGRPVPIEPREPLPEPLPAVLDDAR</sequence>
<dbReference type="AlphaFoldDB" id="A0A246JDW9"/>
<organism evidence="6 7">
    <name type="scientific">Roseateles aquatilis</name>
    <dbReference type="NCBI Taxonomy" id="431061"/>
    <lineage>
        <taxon>Bacteria</taxon>
        <taxon>Pseudomonadati</taxon>
        <taxon>Pseudomonadota</taxon>
        <taxon>Betaproteobacteria</taxon>
        <taxon>Burkholderiales</taxon>
        <taxon>Sphaerotilaceae</taxon>
        <taxon>Roseateles</taxon>
    </lineage>
</organism>
<dbReference type="CDD" id="cd03442">
    <property type="entry name" value="BFIT_BACH"/>
    <property type="match status" value="1"/>
</dbReference>
<evidence type="ECO:0000313" key="7">
    <source>
        <dbReference type="Proteomes" id="UP000197468"/>
    </source>
</evidence>
<proteinExistence type="inferred from homology"/>
<dbReference type="GO" id="GO:0005829">
    <property type="term" value="C:cytosol"/>
    <property type="evidence" value="ECO:0007669"/>
    <property type="project" value="TreeGrafter"/>
</dbReference>
<dbReference type="InterPro" id="IPR040170">
    <property type="entry name" value="Cytosol_ACT"/>
</dbReference>
<dbReference type="GO" id="GO:0006637">
    <property type="term" value="P:acyl-CoA metabolic process"/>
    <property type="evidence" value="ECO:0007669"/>
    <property type="project" value="TreeGrafter"/>
</dbReference>
<dbReference type="GO" id="GO:0009062">
    <property type="term" value="P:fatty acid catabolic process"/>
    <property type="evidence" value="ECO:0007669"/>
    <property type="project" value="TreeGrafter"/>
</dbReference>
<comment type="similarity">
    <text evidence="1">Belongs to the acyl coenzyme A hydrolase family.</text>
</comment>
<keyword evidence="7" id="KW-1185">Reference proteome</keyword>
<comment type="caution">
    <text evidence="6">The sequence shown here is derived from an EMBL/GenBank/DDBJ whole genome shotgun (WGS) entry which is preliminary data.</text>
</comment>
<evidence type="ECO:0000256" key="3">
    <source>
        <dbReference type="PROSITE-ProRule" id="PRU01106"/>
    </source>
</evidence>
<evidence type="ECO:0000256" key="1">
    <source>
        <dbReference type="ARBA" id="ARBA00010458"/>
    </source>
</evidence>
<dbReference type="SUPFAM" id="SSF54637">
    <property type="entry name" value="Thioesterase/thiol ester dehydrase-isomerase"/>
    <property type="match status" value="1"/>
</dbReference>
<evidence type="ECO:0000259" key="5">
    <source>
        <dbReference type="PROSITE" id="PS51770"/>
    </source>
</evidence>
<dbReference type="EMBL" id="NIOF01000004">
    <property type="protein sequence ID" value="OWQ90788.1"/>
    <property type="molecule type" value="Genomic_DNA"/>
</dbReference>
<dbReference type="PROSITE" id="PS51770">
    <property type="entry name" value="HOTDOG_ACOT"/>
    <property type="match status" value="1"/>
</dbReference>
<keyword evidence="2 3" id="KW-0378">Hydrolase</keyword>
<name>A0A246JDW9_9BURK</name>
<gene>
    <name evidence="6" type="ORF">CDN99_11490</name>
</gene>